<organism evidence="1 2">
    <name type="scientific">Plasmopara halstedii</name>
    <name type="common">Downy mildew of sunflower</name>
    <dbReference type="NCBI Taxonomy" id="4781"/>
    <lineage>
        <taxon>Eukaryota</taxon>
        <taxon>Sar</taxon>
        <taxon>Stramenopiles</taxon>
        <taxon>Oomycota</taxon>
        <taxon>Peronosporomycetes</taxon>
        <taxon>Peronosporales</taxon>
        <taxon>Peronosporaceae</taxon>
        <taxon>Plasmopara</taxon>
    </lineage>
</organism>
<dbReference type="RefSeq" id="XP_036263509.1">
    <property type="nucleotide sequence ID" value="XM_036407269.1"/>
</dbReference>
<proteinExistence type="predicted"/>
<name>A0A0P1B789_PLAHL</name>
<sequence>MADLLMPSAYAIERFSSYTTCVDSGVLPSTNGIYRRLLFFFLQLLEWLKELKAMRMGLMETSTNFNDR</sequence>
<reference evidence="2" key="1">
    <citation type="submission" date="2014-09" db="EMBL/GenBank/DDBJ databases">
        <authorList>
            <person name="Sharma Rahul"/>
            <person name="Thines Marco"/>
        </authorList>
    </citation>
    <scope>NUCLEOTIDE SEQUENCE [LARGE SCALE GENOMIC DNA]</scope>
</reference>
<keyword evidence="2" id="KW-1185">Reference proteome</keyword>
<evidence type="ECO:0000313" key="2">
    <source>
        <dbReference type="Proteomes" id="UP000054928"/>
    </source>
</evidence>
<dbReference type="Proteomes" id="UP000054928">
    <property type="component" value="Unassembled WGS sequence"/>
</dbReference>
<protein>
    <submittedName>
        <fullName evidence="1">Uncharacterized protein</fullName>
    </submittedName>
</protein>
<evidence type="ECO:0000313" key="1">
    <source>
        <dbReference type="EMBL" id="CEG49969.1"/>
    </source>
</evidence>
<accession>A0A0P1B789</accession>
<dbReference type="AlphaFoldDB" id="A0A0P1B789"/>
<dbReference type="GeneID" id="59052987"/>
<dbReference type="EMBL" id="CCYD01003101">
    <property type="protein sequence ID" value="CEG49969.1"/>
    <property type="molecule type" value="Genomic_DNA"/>
</dbReference>